<feature type="domain" description="HNH" evidence="1">
    <location>
        <begin position="47"/>
        <end position="81"/>
    </location>
</feature>
<reference evidence="2 3" key="1">
    <citation type="submission" date="2019-02" db="EMBL/GenBank/DDBJ databases">
        <title>WGS of Pseudoxanthomonas species novum from clinical isolates.</title>
        <authorList>
            <person name="Bernier A.-M."/>
            <person name="Bernard K."/>
            <person name="Vachon A."/>
        </authorList>
    </citation>
    <scope>NUCLEOTIDE SEQUENCE [LARGE SCALE GENOMIC DNA]</scope>
    <source>
        <strain evidence="2 3">NML130969</strain>
    </source>
</reference>
<dbReference type="Gene3D" id="1.10.30.50">
    <property type="match status" value="1"/>
</dbReference>
<dbReference type="Pfam" id="PF01844">
    <property type="entry name" value="HNH"/>
    <property type="match status" value="1"/>
</dbReference>
<gene>
    <name evidence="2" type="ORF">EA655_08500</name>
</gene>
<dbReference type="Proteomes" id="UP000294164">
    <property type="component" value="Unassembled WGS sequence"/>
</dbReference>
<dbReference type="GO" id="GO:0008270">
    <property type="term" value="F:zinc ion binding"/>
    <property type="evidence" value="ECO:0007669"/>
    <property type="project" value="InterPro"/>
</dbReference>
<comment type="caution">
    <text evidence="2">The sequence shown here is derived from an EMBL/GenBank/DDBJ whole genome shotgun (WGS) entry which is preliminary data.</text>
</comment>
<proteinExistence type="predicted"/>
<evidence type="ECO:0000259" key="1">
    <source>
        <dbReference type="Pfam" id="PF01844"/>
    </source>
</evidence>
<protein>
    <recommendedName>
        <fullName evidence="1">HNH domain-containing protein</fullName>
    </recommendedName>
</protein>
<dbReference type="OrthoDB" id="9802901at2"/>
<dbReference type="GO" id="GO:0003676">
    <property type="term" value="F:nucleic acid binding"/>
    <property type="evidence" value="ECO:0007669"/>
    <property type="project" value="InterPro"/>
</dbReference>
<dbReference type="GO" id="GO:0004519">
    <property type="term" value="F:endonuclease activity"/>
    <property type="evidence" value="ECO:0007669"/>
    <property type="project" value="InterPro"/>
</dbReference>
<name>A0A4Q8M5T9_9GAMM</name>
<organism evidence="2 3">
    <name type="scientific">Pseudoxanthomonas winnipegensis</name>
    <dbReference type="NCBI Taxonomy" id="2480810"/>
    <lineage>
        <taxon>Bacteria</taxon>
        <taxon>Pseudomonadati</taxon>
        <taxon>Pseudomonadota</taxon>
        <taxon>Gammaproteobacteria</taxon>
        <taxon>Lysobacterales</taxon>
        <taxon>Lysobacteraceae</taxon>
        <taxon>Pseudoxanthomonas</taxon>
    </lineage>
</organism>
<dbReference type="InterPro" id="IPR002711">
    <property type="entry name" value="HNH"/>
</dbReference>
<evidence type="ECO:0000313" key="2">
    <source>
        <dbReference type="EMBL" id="TAA44927.1"/>
    </source>
</evidence>
<sequence>MNAKRLKSLRKSAFHAQHGRCFYCGLAMWLASPSELGLKPSKGRSFQCTAEHLVAQQDGGKDLPENVVAACFLCNVRRHRRKGQAPNPIPYKAHVQRRLVKGKWHSSSP</sequence>
<accession>A0A4Q8M5T9</accession>
<dbReference type="AlphaFoldDB" id="A0A4Q8M5T9"/>
<dbReference type="EMBL" id="SHMG01000003">
    <property type="protein sequence ID" value="TAA44927.1"/>
    <property type="molecule type" value="Genomic_DNA"/>
</dbReference>
<evidence type="ECO:0000313" key="3">
    <source>
        <dbReference type="Proteomes" id="UP000294164"/>
    </source>
</evidence>